<dbReference type="InterPro" id="IPR011021">
    <property type="entry name" value="Arrestin-like_N"/>
</dbReference>
<feature type="domain" description="Arrestin-like N-terminal" evidence="2">
    <location>
        <begin position="293"/>
        <end position="354"/>
    </location>
</feature>
<feature type="region of interest" description="Disordered" evidence="1">
    <location>
        <begin position="160"/>
        <end position="292"/>
    </location>
</feature>
<sequence length="725" mass="79343">MLSTLFQPCEIKLNFIQSVVFLRPPQSASVDHKNRVNELPPLSNDELVRGIIHLYVPSARHIDGIRVQLRVTQSLAVLDASFNYVPTTWENSTLMERTLEIGVPMRLSKLNPYREASQSVSRARSPSNAPYGGGGRHNDHGRHSDAAGVLKNMVRGVSRGRTPLASNHHSPSQSGAATPRNLSLSRSRTNRDLSHNRSPTRNDVDMPAVGSGSGSDFVHTPQRTNANGEPITEEDFNRISLALEEHGSRGRSGRDDDYERSRRQSVHRADHRSPSHPRSHSPEDESRGRSKAKVAEVIVQDQNDHGIELSKGVHAFEFAFIIPADSPPYDRSPFGKIKYAVKVTALSAGRAKSNVEEWKDFFPMVNPAPDGGMTPMTVLFNDIHATVGMLSVACTSNNISVGGLFNIDIHSPSPPVDLIVYMVRVSLHTTIELHTKRKGKQYVPVQKRKLFEQGHVAPQDQAMGENADKLPGYVRYAGTDHAWTVQGLARIPDDNAIRPSTMPGTRSALRFHHVLVVEVVHSRDNPAIKDCLTPEGRRKLKVFTLRQNVVIPSCCCALDAVTLPAYSAKEPHDPSVPQLKQGLSGWDQIVRANQDRGESHNMCVCGMSLADLSAAEQAMLPPPDPTDLLLDRVRHQGKVGELPSPDFTPEDGTGAAPAPPVHAEGSRASWAPPPHMASPRFDFRSQSPGISSPRQGGTGHTSATSSPLTLTPSYQDMPPAYSLNE</sequence>
<evidence type="ECO:0000259" key="2">
    <source>
        <dbReference type="Pfam" id="PF00339"/>
    </source>
</evidence>
<protein>
    <recommendedName>
        <fullName evidence="2">Arrestin-like N-terminal domain-containing protein</fullName>
    </recommendedName>
</protein>
<dbReference type="EMBL" id="CP119958">
    <property type="protein sequence ID" value="WFD37737.1"/>
    <property type="molecule type" value="Genomic_DNA"/>
</dbReference>
<dbReference type="Proteomes" id="UP001217754">
    <property type="component" value="Chromosome 1"/>
</dbReference>
<dbReference type="SUPFAM" id="SSF81296">
    <property type="entry name" value="E set domains"/>
    <property type="match status" value="1"/>
</dbReference>
<gene>
    <name evidence="3" type="ORF">MJAP1_000684</name>
</gene>
<feature type="compositionally biased region" description="Polar residues" evidence="1">
    <location>
        <begin position="164"/>
        <end position="176"/>
    </location>
</feature>
<evidence type="ECO:0000256" key="1">
    <source>
        <dbReference type="SAM" id="MobiDB-lite"/>
    </source>
</evidence>
<feature type="compositionally biased region" description="Basic and acidic residues" evidence="1">
    <location>
        <begin position="243"/>
        <end position="273"/>
    </location>
</feature>
<feature type="region of interest" description="Disordered" evidence="1">
    <location>
        <begin position="638"/>
        <end position="725"/>
    </location>
</feature>
<name>A0AAF0J8K5_9BASI</name>
<feature type="compositionally biased region" description="Basic and acidic residues" evidence="1">
    <location>
        <begin position="189"/>
        <end position="204"/>
    </location>
</feature>
<evidence type="ECO:0000313" key="4">
    <source>
        <dbReference type="Proteomes" id="UP001217754"/>
    </source>
</evidence>
<proteinExistence type="predicted"/>
<dbReference type="Gene3D" id="2.60.40.640">
    <property type="match status" value="1"/>
</dbReference>
<reference evidence="3" key="1">
    <citation type="submission" date="2023-03" db="EMBL/GenBank/DDBJ databases">
        <title>Mating type loci evolution in Malassezia.</title>
        <authorList>
            <person name="Coelho M.A."/>
        </authorList>
    </citation>
    <scope>NUCLEOTIDE SEQUENCE</scope>
    <source>
        <strain evidence="3">CBS 9431</strain>
    </source>
</reference>
<organism evidence="3 4">
    <name type="scientific">Malassezia japonica</name>
    <dbReference type="NCBI Taxonomy" id="223818"/>
    <lineage>
        <taxon>Eukaryota</taxon>
        <taxon>Fungi</taxon>
        <taxon>Dikarya</taxon>
        <taxon>Basidiomycota</taxon>
        <taxon>Ustilaginomycotina</taxon>
        <taxon>Malasseziomycetes</taxon>
        <taxon>Malasseziales</taxon>
        <taxon>Malasseziaceae</taxon>
        <taxon>Malassezia</taxon>
    </lineage>
</organism>
<feature type="region of interest" description="Disordered" evidence="1">
    <location>
        <begin position="113"/>
        <end position="144"/>
    </location>
</feature>
<feature type="compositionally biased region" description="Polar residues" evidence="1">
    <location>
        <begin position="116"/>
        <end position="128"/>
    </location>
</feature>
<dbReference type="RefSeq" id="XP_060120634.1">
    <property type="nucleotide sequence ID" value="XM_060264651.1"/>
</dbReference>
<dbReference type="InterPro" id="IPR014752">
    <property type="entry name" value="Arrestin-like_C"/>
</dbReference>
<dbReference type="GeneID" id="85224333"/>
<dbReference type="Pfam" id="PF00339">
    <property type="entry name" value="Arrestin_N"/>
    <property type="match status" value="1"/>
</dbReference>
<keyword evidence="4" id="KW-1185">Reference proteome</keyword>
<accession>A0AAF0J8K5</accession>
<feature type="compositionally biased region" description="Low complexity" evidence="1">
    <location>
        <begin position="701"/>
        <end position="713"/>
    </location>
</feature>
<feature type="compositionally biased region" description="Polar residues" evidence="1">
    <location>
        <begin position="684"/>
        <end position="695"/>
    </location>
</feature>
<evidence type="ECO:0000313" key="3">
    <source>
        <dbReference type="EMBL" id="WFD37737.1"/>
    </source>
</evidence>
<dbReference type="AlphaFoldDB" id="A0AAF0J8K5"/>
<dbReference type="InterPro" id="IPR014756">
    <property type="entry name" value="Ig_E-set"/>
</dbReference>